<evidence type="ECO:0000313" key="2">
    <source>
        <dbReference type="EMBL" id="KYF61809.1"/>
    </source>
</evidence>
<dbReference type="AlphaFoldDB" id="A0A150Q1G8"/>
<proteinExistence type="predicted"/>
<evidence type="ECO:0000259" key="1">
    <source>
        <dbReference type="Pfam" id="PF11695"/>
    </source>
</evidence>
<reference evidence="2 3" key="1">
    <citation type="submission" date="2014-02" db="EMBL/GenBank/DDBJ databases">
        <title>The small core and large imbalanced accessory genome model reveals a collaborative survival strategy of Sorangium cellulosum strains in nature.</title>
        <authorList>
            <person name="Han K."/>
            <person name="Peng R."/>
            <person name="Blom J."/>
            <person name="Li Y.-Z."/>
        </authorList>
    </citation>
    <scope>NUCLEOTIDE SEQUENCE [LARGE SCALE GENOMIC DNA]</scope>
    <source>
        <strain evidence="2 3">So0157-18</strain>
    </source>
</reference>
<organism evidence="2 3">
    <name type="scientific">Sorangium cellulosum</name>
    <name type="common">Polyangium cellulosum</name>
    <dbReference type="NCBI Taxonomy" id="56"/>
    <lineage>
        <taxon>Bacteria</taxon>
        <taxon>Pseudomonadati</taxon>
        <taxon>Myxococcota</taxon>
        <taxon>Polyangia</taxon>
        <taxon>Polyangiales</taxon>
        <taxon>Polyangiaceae</taxon>
        <taxon>Sorangium</taxon>
    </lineage>
</organism>
<feature type="domain" description="DUF3291" evidence="1">
    <location>
        <begin position="1"/>
        <end position="121"/>
    </location>
</feature>
<dbReference type="EMBL" id="JELX01000763">
    <property type="protein sequence ID" value="KYF61809.1"/>
    <property type="molecule type" value="Genomic_DNA"/>
</dbReference>
<protein>
    <recommendedName>
        <fullName evidence="1">DUF3291 domain-containing protein</fullName>
    </recommendedName>
</protein>
<accession>A0A150Q1G8</accession>
<sequence length="141" mass="16384">MEGFVQGLDHINHLADRSEGFVWRLQTAEGNSVSIRPYPDQRLLVTLSVWTSIEHLFAFTYTADHAAFLRQRARWFEHLEPHYLVLWWVPAGHIPSVREGQDRLEHLRRYGPTPWAFTFKERFPPPEPGELEDPVLAGRGG</sequence>
<dbReference type="InterPro" id="IPR021708">
    <property type="entry name" value="DUF3291"/>
</dbReference>
<dbReference type="Proteomes" id="UP000075604">
    <property type="component" value="Unassembled WGS sequence"/>
</dbReference>
<dbReference type="Pfam" id="PF11695">
    <property type="entry name" value="DUF3291"/>
    <property type="match status" value="1"/>
</dbReference>
<dbReference type="InterPro" id="IPR011008">
    <property type="entry name" value="Dimeric_a/b-barrel"/>
</dbReference>
<name>A0A150Q1G8_SORCE</name>
<gene>
    <name evidence="2" type="ORF">BE04_34345</name>
</gene>
<comment type="caution">
    <text evidence="2">The sequence shown here is derived from an EMBL/GenBank/DDBJ whole genome shotgun (WGS) entry which is preliminary data.</text>
</comment>
<evidence type="ECO:0000313" key="3">
    <source>
        <dbReference type="Proteomes" id="UP000075604"/>
    </source>
</evidence>
<dbReference type="SUPFAM" id="SSF54909">
    <property type="entry name" value="Dimeric alpha+beta barrel"/>
    <property type="match status" value="1"/>
</dbReference>